<evidence type="ECO:0000256" key="4">
    <source>
        <dbReference type="ARBA" id="ARBA00022980"/>
    </source>
</evidence>
<dbReference type="HAMAP" id="MF_00500">
    <property type="entry name" value="Ribosomal_bS20"/>
    <property type="match status" value="1"/>
</dbReference>
<evidence type="ECO:0000313" key="8">
    <source>
        <dbReference type="EMBL" id="MCA9382083.1"/>
    </source>
</evidence>
<protein>
    <recommendedName>
        <fullName evidence="6 7">Small ribosomal subunit protein bS20</fullName>
    </recommendedName>
</protein>
<dbReference type="GO" id="GO:0006412">
    <property type="term" value="P:translation"/>
    <property type="evidence" value="ECO:0007669"/>
    <property type="project" value="UniProtKB-UniRule"/>
</dbReference>
<dbReference type="Pfam" id="PF01649">
    <property type="entry name" value="Ribosomal_S20p"/>
    <property type="match status" value="1"/>
</dbReference>
<evidence type="ECO:0000256" key="1">
    <source>
        <dbReference type="ARBA" id="ARBA00007634"/>
    </source>
</evidence>
<dbReference type="PANTHER" id="PTHR33398:SF1">
    <property type="entry name" value="SMALL RIBOSOMAL SUBUNIT PROTEIN BS20C"/>
    <property type="match status" value="1"/>
</dbReference>
<evidence type="ECO:0000256" key="2">
    <source>
        <dbReference type="ARBA" id="ARBA00022730"/>
    </source>
</evidence>
<evidence type="ECO:0000256" key="3">
    <source>
        <dbReference type="ARBA" id="ARBA00022884"/>
    </source>
</evidence>
<dbReference type="GO" id="GO:0003735">
    <property type="term" value="F:structural constituent of ribosome"/>
    <property type="evidence" value="ECO:0007669"/>
    <property type="project" value="InterPro"/>
</dbReference>
<comment type="caution">
    <text evidence="8">The sequence shown here is derived from an EMBL/GenBank/DDBJ whole genome shotgun (WGS) entry which is preliminary data.</text>
</comment>
<dbReference type="Gene3D" id="1.20.58.110">
    <property type="entry name" value="Ribosomal protein S20"/>
    <property type="match status" value="1"/>
</dbReference>
<dbReference type="GO" id="GO:0070181">
    <property type="term" value="F:small ribosomal subunit rRNA binding"/>
    <property type="evidence" value="ECO:0007669"/>
    <property type="project" value="TreeGrafter"/>
</dbReference>
<organism evidence="8 9">
    <name type="scientific">Candidatus Dojkabacteria bacterium</name>
    <dbReference type="NCBI Taxonomy" id="2099670"/>
    <lineage>
        <taxon>Bacteria</taxon>
        <taxon>Candidatus Dojkabacteria</taxon>
    </lineage>
</organism>
<dbReference type="SUPFAM" id="SSF46992">
    <property type="entry name" value="Ribosomal protein S20"/>
    <property type="match status" value="1"/>
</dbReference>
<evidence type="ECO:0000256" key="5">
    <source>
        <dbReference type="ARBA" id="ARBA00023274"/>
    </source>
</evidence>
<evidence type="ECO:0000256" key="7">
    <source>
        <dbReference type="HAMAP-Rule" id="MF_00500"/>
    </source>
</evidence>
<reference evidence="8" key="2">
    <citation type="journal article" date="2021" name="Microbiome">
        <title>Successional dynamics and alternative stable states in a saline activated sludge microbial community over 9 years.</title>
        <authorList>
            <person name="Wang Y."/>
            <person name="Ye J."/>
            <person name="Ju F."/>
            <person name="Liu L."/>
            <person name="Boyd J.A."/>
            <person name="Deng Y."/>
            <person name="Parks D.H."/>
            <person name="Jiang X."/>
            <person name="Yin X."/>
            <person name="Woodcroft B.J."/>
            <person name="Tyson G.W."/>
            <person name="Hugenholtz P."/>
            <person name="Polz M.F."/>
            <person name="Zhang T."/>
        </authorList>
    </citation>
    <scope>NUCLEOTIDE SEQUENCE</scope>
    <source>
        <strain evidence="8">HKST-UBA10</strain>
    </source>
</reference>
<evidence type="ECO:0000256" key="6">
    <source>
        <dbReference type="ARBA" id="ARBA00035136"/>
    </source>
</evidence>
<keyword evidence="3 7" id="KW-0694">RNA-binding</keyword>
<evidence type="ECO:0000313" key="9">
    <source>
        <dbReference type="Proteomes" id="UP000782843"/>
    </source>
</evidence>
<dbReference type="Proteomes" id="UP000782843">
    <property type="component" value="Unassembled WGS sequence"/>
</dbReference>
<dbReference type="AlphaFoldDB" id="A0A955L3B4"/>
<dbReference type="PANTHER" id="PTHR33398">
    <property type="entry name" value="30S RIBOSOMAL PROTEIN S20"/>
    <property type="match status" value="1"/>
</dbReference>
<dbReference type="EMBL" id="JAGQLG010000056">
    <property type="protein sequence ID" value="MCA9382083.1"/>
    <property type="molecule type" value="Genomic_DNA"/>
</dbReference>
<name>A0A955L3B4_9BACT</name>
<dbReference type="GO" id="GO:0015935">
    <property type="term" value="C:small ribosomal subunit"/>
    <property type="evidence" value="ECO:0007669"/>
    <property type="project" value="TreeGrafter"/>
</dbReference>
<keyword evidence="5 7" id="KW-0687">Ribonucleoprotein</keyword>
<gene>
    <name evidence="7 8" type="primary">rpsT</name>
    <name evidence="8" type="ORF">KC660_01595</name>
</gene>
<comment type="function">
    <text evidence="7">Binds directly to 16S ribosomal RNA.</text>
</comment>
<sequence length="88" mass="9562">MANTSSAKKAIRVSGRKAAINAKVRTHMKSLMKKTRTLATEGKTKEAEAEFQKATSAIDSAAKKNVIHKNTAARYKSRLAIFIAKANT</sequence>
<dbReference type="NCBIfam" id="TIGR00029">
    <property type="entry name" value="S20"/>
    <property type="match status" value="1"/>
</dbReference>
<reference evidence="8" key="1">
    <citation type="submission" date="2020-04" db="EMBL/GenBank/DDBJ databases">
        <authorList>
            <person name="Zhang T."/>
        </authorList>
    </citation>
    <scope>NUCLEOTIDE SEQUENCE</scope>
    <source>
        <strain evidence="8">HKST-UBA10</strain>
    </source>
</reference>
<accession>A0A955L3B4</accession>
<dbReference type="InterPro" id="IPR036510">
    <property type="entry name" value="Ribosomal_bS20_sf"/>
</dbReference>
<dbReference type="InterPro" id="IPR002583">
    <property type="entry name" value="Ribosomal_bS20"/>
</dbReference>
<proteinExistence type="inferred from homology"/>
<keyword evidence="4 7" id="KW-0689">Ribosomal protein</keyword>
<keyword evidence="2 7" id="KW-0699">rRNA-binding</keyword>
<comment type="similarity">
    <text evidence="1 7">Belongs to the bacterial ribosomal protein bS20 family.</text>
</comment>